<gene>
    <name evidence="1" type="ORF">LCGC14_2622640</name>
</gene>
<protein>
    <submittedName>
        <fullName evidence="1">Uncharacterized protein</fullName>
    </submittedName>
</protein>
<accession>A0A0F9A2K7</accession>
<comment type="caution">
    <text evidence="1">The sequence shown here is derived from an EMBL/GenBank/DDBJ whole genome shotgun (WGS) entry which is preliminary data.</text>
</comment>
<sequence>MMKTLVYCYDVEDLESVDHVTETVRKIDWLPNEGDVIFTRLKTKYENWEVVRRVFNHKGGGTIDLVIKNLNTESINDVMVERKH</sequence>
<dbReference type="EMBL" id="LAZR01044792">
    <property type="protein sequence ID" value="KKL03789.1"/>
    <property type="molecule type" value="Genomic_DNA"/>
</dbReference>
<dbReference type="AlphaFoldDB" id="A0A0F9A2K7"/>
<evidence type="ECO:0000313" key="1">
    <source>
        <dbReference type="EMBL" id="KKL03789.1"/>
    </source>
</evidence>
<proteinExistence type="predicted"/>
<organism evidence="1">
    <name type="scientific">marine sediment metagenome</name>
    <dbReference type="NCBI Taxonomy" id="412755"/>
    <lineage>
        <taxon>unclassified sequences</taxon>
        <taxon>metagenomes</taxon>
        <taxon>ecological metagenomes</taxon>
    </lineage>
</organism>
<reference evidence="1" key="1">
    <citation type="journal article" date="2015" name="Nature">
        <title>Complex archaea that bridge the gap between prokaryotes and eukaryotes.</title>
        <authorList>
            <person name="Spang A."/>
            <person name="Saw J.H."/>
            <person name="Jorgensen S.L."/>
            <person name="Zaremba-Niedzwiedzka K."/>
            <person name="Martijn J."/>
            <person name="Lind A.E."/>
            <person name="van Eijk R."/>
            <person name="Schleper C."/>
            <person name="Guy L."/>
            <person name="Ettema T.J."/>
        </authorList>
    </citation>
    <scope>NUCLEOTIDE SEQUENCE</scope>
</reference>
<name>A0A0F9A2K7_9ZZZZ</name>